<dbReference type="PANTHER" id="PTHR10138:SF0">
    <property type="entry name" value="TRYPTOPHAN 2,3-DIOXYGENASE"/>
    <property type="match status" value="1"/>
</dbReference>
<reference evidence="1 2" key="1">
    <citation type="submission" date="2015-10" db="EMBL/GenBank/DDBJ databases">
        <title>Draft genome sequence of Streptomyces canus DSM 40017, type strain for the species Streptomyces canus.</title>
        <authorList>
            <person name="Ruckert C."/>
            <person name="Winkler A."/>
            <person name="Kalinowski J."/>
            <person name="Kampfer P."/>
            <person name="Glaeser S."/>
        </authorList>
    </citation>
    <scope>NUCLEOTIDE SEQUENCE [LARGE SCALE GENOMIC DNA]</scope>
    <source>
        <strain evidence="1 2">DSM 40017</strain>
    </source>
</reference>
<sequence>MIGEEVRAAHEELVRRGTGLGAACEATADATSRQRVGSDAHAALDAWENRFLSLFPYTEVVTHFQSVGRAQADPALVRRLSSIPANRQDAFLAAWLPMTRDQETGGYVTYAGLRPHLLATGADHGEDVDAAPPHGGGRNRLRSRLDELTVAVLGDLLRTEAAAARLGAPVPAVRTRLRATARLLVLSGELAPDYPLDPSGTADVAAALARTQDSLEPLAEASERAAKTVLELVSPLLAQSVARSLLPVTRLHDEIMFIRSIQVFEALYEQIGLAVTESRDALLDGRLDEAADALATVTDRMTVLPALFRLLSTMPVESFAVIRGYTSGRSAVQSRSYRRIEAACAPRPPSGVEDALWTGPTLQEVWTDVCTRPGADRLTEQLRRLDTSWRGMKRSHWGITLRIIGEVPGTGGTAGASYLKTTSEAPLFPALKGKGER</sequence>
<dbReference type="GO" id="GO:0046872">
    <property type="term" value="F:metal ion binding"/>
    <property type="evidence" value="ECO:0007669"/>
    <property type="project" value="InterPro"/>
</dbReference>
<dbReference type="AlphaFoldDB" id="A0A117R0N1"/>
<dbReference type="PANTHER" id="PTHR10138">
    <property type="entry name" value="TRYPTOPHAN 2,3-DIOXYGENASE"/>
    <property type="match status" value="1"/>
</dbReference>
<dbReference type="EMBL" id="LMWU01000029">
    <property type="protein sequence ID" value="KUN64514.1"/>
    <property type="molecule type" value="Genomic_DNA"/>
</dbReference>
<name>A0A117R0N1_9ACTN</name>
<dbReference type="GO" id="GO:0004833">
    <property type="term" value="F:L-tryptophan 2,3-dioxygenase activity"/>
    <property type="evidence" value="ECO:0007669"/>
    <property type="project" value="InterPro"/>
</dbReference>
<dbReference type="InterPro" id="IPR037217">
    <property type="entry name" value="Trp/Indoleamine_2_3_dOase-like"/>
</dbReference>
<evidence type="ECO:0000313" key="2">
    <source>
        <dbReference type="Proteomes" id="UP000053669"/>
    </source>
</evidence>
<dbReference type="Gene3D" id="1.20.58.480">
    <property type="match status" value="2"/>
</dbReference>
<comment type="caution">
    <text evidence="1">The sequence shown here is derived from an EMBL/GenBank/DDBJ whole genome shotgun (WGS) entry which is preliminary data.</text>
</comment>
<dbReference type="GO" id="GO:0019442">
    <property type="term" value="P:L-tryptophan catabolic process to acetyl-CoA"/>
    <property type="evidence" value="ECO:0007669"/>
    <property type="project" value="TreeGrafter"/>
</dbReference>
<gene>
    <name evidence="1" type="ORF">AQJ46_29150</name>
</gene>
<dbReference type="GO" id="GO:0019441">
    <property type="term" value="P:L-tryptophan catabolic process to kynurenine"/>
    <property type="evidence" value="ECO:0007669"/>
    <property type="project" value="InterPro"/>
</dbReference>
<protein>
    <recommendedName>
        <fullName evidence="3">Tryptophan 2,3-dioxygenase</fullName>
    </recommendedName>
</protein>
<accession>A0A117R0N1</accession>
<dbReference type="Proteomes" id="UP000053669">
    <property type="component" value="Unassembled WGS sequence"/>
</dbReference>
<dbReference type="STRING" id="58343.AQJ46_29150"/>
<proteinExistence type="predicted"/>
<evidence type="ECO:0000313" key="1">
    <source>
        <dbReference type="EMBL" id="KUN64514.1"/>
    </source>
</evidence>
<dbReference type="RefSeq" id="WP_059208406.1">
    <property type="nucleotide sequence ID" value="NZ_KQ948665.1"/>
</dbReference>
<dbReference type="GO" id="GO:0020037">
    <property type="term" value="F:heme binding"/>
    <property type="evidence" value="ECO:0007669"/>
    <property type="project" value="InterPro"/>
</dbReference>
<dbReference type="SUPFAM" id="SSF140959">
    <property type="entry name" value="Indolic compounds 2,3-dioxygenase-like"/>
    <property type="match status" value="1"/>
</dbReference>
<organism evidence="1 2">
    <name type="scientific">Streptomyces canus</name>
    <dbReference type="NCBI Taxonomy" id="58343"/>
    <lineage>
        <taxon>Bacteria</taxon>
        <taxon>Bacillati</taxon>
        <taxon>Actinomycetota</taxon>
        <taxon>Actinomycetes</taxon>
        <taxon>Kitasatosporales</taxon>
        <taxon>Streptomycetaceae</taxon>
        <taxon>Streptomyces</taxon>
        <taxon>Streptomyces aurantiacus group</taxon>
    </lineage>
</organism>
<dbReference type="InterPro" id="IPR004981">
    <property type="entry name" value="Trp_2_3_dOase"/>
</dbReference>
<evidence type="ECO:0008006" key="3">
    <source>
        <dbReference type="Google" id="ProtNLM"/>
    </source>
</evidence>